<organism evidence="2 3">
    <name type="scientific">Anopheles dirus</name>
    <dbReference type="NCBI Taxonomy" id="7168"/>
    <lineage>
        <taxon>Eukaryota</taxon>
        <taxon>Metazoa</taxon>
        <taxon>Ecdysozoa</taxon>
        <taxon>Arthropoda</taxon>
        <taxon>Hexapoda</taxon>
        <taxon>Insecta</taxon>
        <taxon>Pterygota</taxon>
        <taxon>Neoptera</taxon>
        <taxon>Endopterygota</taxon>
        <taxon>Diptera</taxon>
        <taxon>Nematocera</taxon>
        <taxon>Culicoidea</taxon>
        <taxon>Culicidae</taxon>
        <taxon>Anophelinae</taxon>
        <taxon>Anopheles</taxon>
    </lineage>
</organism>
<keyword evidence="1" id="KW-0732">Signal</keyword>
<dbReference type="AlphaFoldDB" id="A0A182NUT3"/>
<feature type="signal peptide" evidence="1">
    <location>
        <begin position="1"/>
        <end position="18"/>
    </location>
</feature>
<evidence type="ECO:0000313" key="3">
    <source>
        <dbReference type="Proteomes" id="UP000075884"/>
    </source>
</evidence>
<dbReference type="Proteomes" id="UP000075884">
    <property type="component" value="Unassembled WGS sequence"/>
</dbReference>
<evidence type="ECO:0000256" key="1">
    <source>
        <dbReference type="SAM" id="SignalP"/>
    </source>
</evidence>
<name>A0A182NUT3_9DIPT</name>
<feature type="chain" id="PRO_5008130528" evidence="1">
    <location>
        <begin position="19"/>
        <end position="114"/>
    </location>
</feature>
<accession>A0A182NUT3</accession>
<keyword evidence="3" id="KW-1185">Reference proteome</keyword>
<sequence>MKIFTAVLMFVVLAAVHAGPNPLFGHGHVRYHRYHSYHPVVVREYVKVPEVHVQKVVHTVPVYVVKPVVQHVPVVVPAVTTERPVHVEVGGGVNVAANPGAVHVTKTKPVVVSV</sequence>
<dbReference type="VEuPathDB" id="VectorBase:ADIR011433"/>
<reference evidence="3" key="1">
    <citation type="submission" date="2013-03" db="EMBL/GenBank/DDBJ databases">
        <title>The Genome Sequence of Anopheles dirus WRAIR2.</title>
        <authorList>
            <consortium name="The Broad Institute Genomics Platform"/>
            <person name="Neafsey D.E."/>
            <person name="Walton C."/>
            <person name="Walker B."/>
            <person name="Young S.K."/>
            <person name="Zeng Q."/>
            <person name="Gargeya S."/>
            <person name="Fitzgerald M."/>
            <person name="Haas B."/>
            <person name="Abouelleil A."/>
            <person name="Allen A.W."/>
            <person name="Alvarado L."/>
            <person name="Arachchi H.M."/>
            <person name="Berlin A.M."/>
            <person name="Chapman S.B."/>
            <person name="Gainer-Dewar J."/>
            <person name="Goldberg J."/>
            <person name="Griggs A."/>
            <person name="Gujja S."/>
            <person name="Hansen M."/>
            <person name="Howarth C."/>
            <person name="Imamovic A."/>
            <person name="Ireland A."/>
            <person name="Larimer J."/>
            <person name="McCowan C."/>
            <person name="Murphy C."/>
            <person name="Pearson M."/>
            <person name="Poon T.W."/>
            <person name="Priest M."/>
            <person name="Roberts A."/>
            <person name="Saif S."/>
            <person name="Shea T."/>
            <person name="Sisk P."/>
            <person name="Sykes S."/>
            <person name="Wortman J."/>
            <person name="Nusbaum C."/>
            <person name="Birren B."/>
        </authorList>
    </citation>
    <scope>NUCLEOTIDE SEQUENCE [LARGE SCALE GENOMIC DNA]</scope>
    <source>
        <strain evidence="3">WRAIR2</strain>
    </source>
</reference>
<protein>
    <submittedName>
        <fullName evidence="2">Uncharacterized protein</fullName>
    </submittedName>
</protein>
<evidence type="ECO:0000313" key="2">
    <source>
        <dbReference type="EnsemblMetazoa" id="ADIR011433-PA"/>
    </source>
</evidence>
<proteinExistence type="predicted"/>
<reference evidence="2" key="2">
    <citation type="submission" date="2020-05" db="UniProtKB">
        <authorList>
            <consortium name="EnsemblMetazoa"/>
        </authorList>
    </citation>
    <scope>IDENTIFICATION</scope>
    <source>
        <strain evidence="2">WRAIR2</strain>
    </source>
</reference>
<dbReference type="EnsemblMetazoa" id="ADIR011433-RA">
    <property type="protein sequence ID" value="ADIR011433-PA"/>
    <property type="gene ID" value="ADIR011433"/>
</dbReference>